<dbReference type="Gene3D" id="3.40.50.10810">
    <property type="entry name" value="Tandem AAA-ATPase domain"/>
    <property type="match status" value="1"/>
</dbReference>
<protein>
    <submittedName>
        <fullName evidence="7">Uncharacterized protein</fullName>
    </submittedName>
</protein>
<dbReference type="GO" id="GO:0006281">
    <property type="term" value="P:DNA repair"/>
    <property type="evidence" value="ECO:0007669"/>
    <property type="project" value="TreeGrafter"/>
</dbReference>
<dbReference type="Pfam" id="PF00176">
    <property type="entry name" value="SNF2-rel_dom"/>
    <property type="match status" value="1"/>
</dbReference>
<dbReference type="Proteomes" id="UP000028045">
    <property type="component" value="Unassembled WGS sequence"/>
</dbReference>
<accession>A0A084B3S0</accession>
<evidence type="ECO:0000313" key="7">
    <source>
        <dbReference type="EMBL" id="KEY72199.1"/>
    </source>
</evidence>
<dbReference type="Gene3D" id="3.40.50.300">
    <property type="entry name" value="P-loop containing nucleotide triphosphate hydrolases"/>
    <property type="match status" value="1"/>
</dbReference>
<dbReference type="InterPro" id="IPR000330">
    <property type="entry name" value="SNF2_N"/>
</dbReference>
<dbReference type="CDD" id="cd18008">
    <property type="entry name" value="DEXDc_SHPRH-like"/>
    <property type="match status" value="1"/>
</dbReference>
<dbReference type="GO" id="GO:0016787">
    <property type="term" value="F:hydrolase activity"/>
    <property type="evidence" value="ECO:0007669"/>
    <property type="project" value="UniProtKB-KW"/>
</dbReference>
<dbReference type="SMART" id="SM00490">
    <property type="entry name" value="HELICc"/>
    <property type="match status" value="1"/>
</dbReference>
<evidence type="ECO:0000313" key="8">
    <source>
        <dbReference type="Proteomes" id="UP000028045"/>
    </source>
</evidence>
<sequence length="971" mass="107132">MSNNSTPKRELEHSSCGQRRKRLAVPYVEGLGSQWPSRTPSASAEQSSDDGTSSHFSFGRLPGPQFQASASSSKAINQFTPSVSEIRDVRTPLPARLPTIRYDSSSQISMNKWEELCFGMLTNAKIRVCRTRKTTEVVTFDEIERDKTFVSLSLEHQNDRCDILSRGTSVAVLNERTHAALKSLTTRYPGLRLVGLMLATELSQKIRMAAIVPNPNPSKLSTTMSIIVFGHRLIADSVAKELSRHRLFLQHPNPMPNEVVYENPQYLASVASSFSNGSILPPIPAQLFQEGSGTPDELPGDGSEDLATVMDNLPQHDYLQEAAVDGRVTTTLLSHQKEAVDYITRKEGHGDLTKGLWRLEMSKSTKSPLYMHTITGGKSLEPEDIRGGILADGMGLGKTLTMIASIVGSLARAERFPNSQNLSGSNETLIPIKSTLVVVPSVLLLDGWIEEINKHTLPGTLTTYKYHGTDRRLSSTSPPYQIIISTYGTVAADFKRGGGILSKFHWYRLILDEAHFVRNSATDQFKAVSNISASIRWCMTGTPFQNSLNDLATLVRFLRVPLLDNPSTFSRYITGTKKTVGGLSNPDYRNLKLLLGSVYLGRRISSIFPNLGVNYVECRPSLSLSERQAYDELATSCSQSIKEAVNHASGKLKIAPVLKAILKLRMFCNTGLVNPFVGKANEELMRPDELLSLRQQNGDAMCTECSTLLPSSGPDKVAGSDSIMYNLRCQNCIEKVGGNEPSEDDDSDLPIEDIDIMQGVVYGATSTAKPDNSNGEAHPSKLQALLKDVQEHHSQSKSLVFSFWTRSLDLIGKMFDEKGIVFGRVDGQVKPSQRKSILKDFLENPTTRVLLMTIGTGAVGLNNLSVANRVYILEPQWNPSVEDQAIGRVVRLGQEKQVCVVRYIMKTTVEESIESRQMLKMQLALKGGLQYSDHEVSESKRRIVHLQALGKIIESTVLARTEPRAGDSHHL</sequence>
<organism evidence="7 8">
    <name type="scientific">Stachybotrys chartarum (strain CBS 109288 / IBT 7711)</name>
    <name type="common">Toxic black mold</name>
    <name type="synonym">Stilbospora chartarum</name>
    <dbReference type="NCBI Taxonomy" id="1280523"/>
    <lineage>
        <taxon>Eukaryota</taxon>
        <taxon>Fungi</taxon>
        <taxon>Dikarya</taxon>
        <taxon>Ascomycota</taxon>
        <taxon>Pezizomycotina</taxon>
        <taxon>Sordariomycetes</taxon>
        <taxon>Hypocreomycetidae</taxon>
        <taxon>Hypocreales</taxon>
        <taxon>Stachybotryaceae</taxon>
        <taxon>Stachybotrys</taxon>
    </lineage>
</organism>
<dbReference type="HOGENOM" id="CLU_000315_2_7_1"/>
<dbReference type="PANTHER" id="PTHR45626">
    <property type="entry name" value="TRANSCRIPTION TERMINATION FACTOR 2-RELATED"/>
    <property type="match status" value="1"/>
</dbReference>
<dbReference type="GO" id="GO:0008094">
    <property type="term" value="F:ATP-dependent activity, acting on DNA"/>
    <property type="evidence" value="ECO:0007669"/>
    <property type="project" value="TreeGrafter"/>
</dbReference>
<feature type="domain" description="Helicase ATP-binding" evidence="5">
    <location>
        <begin position="379"/>
        <end position="561"/>
    </location>
</feature>
<dbReference type="Pfam" id="PF00271">
    <property type="entry name" value="Helicase_C"/>
    <property type="match status" value="1"/>
</dbReference>
<reference evidence="7 8" key="1">
    <citation type="journal article" date="2014" name="BMC Genomics">
        <title>Comparative genome sequencing reveals chemotype-specific gene clusters in the toxigenic black mold Stachybotrys.</title>
        <authorList>
            <person name="Semeiks J."/>
            <person name="Borek D."/>
            <person name="Otwinowski Z."/>
            <person name="Grishin N.V."/>
        </authorList>
    </citation>
    <scope>NUCLEOTIDE SEQUENCE [LARGE SCALE GENOMIC DNA]</scope>
    <source>
        <strain evidence="8">CBS 109288 / IBT 7711</strain>
    </source>
</reference>
<feature type="domain" description="Helicase C-terminal" evidence="6">
    <location>
        <begin position="781"/>
        <end position="944"/>
    </location>
</feature>
<evidence type="ECO:0000256" key="2">
    <source>
        <dbReference type="ARBA" id="ARBA00022801"/>
    </source>
</evidence>
<proteinExistence type="predicted"/>
<feature type="region of interest" description="Disordered" evidence="4">
    <location>
        <begin position="1"/>
        <end position="73"/>
    </location>
</feature>
<dbReference type="PROSITE" id="PS51194">
    <property type="entry name" value="HELICASE_CTER"/>
    <property type="match status" value="1"/>
</dbReference>
<dbReference type="InterPro" id="IPR049730">
    <property type="entry name" value="SNF2/RAD54-like_C"/>
</dbReference>
<dbReference type="PROSITE" id="PS51192">
    <property type="entry name" value="HELICASE_ATP_BIND_1"/>
    <property type="match status" value="1"/>
</dbReference>
<dbReference type="CDD" id="cd18793">
    <property type="entry name" value="SF2_C_SNF"/>
    <property type="match status" value="1"/>
</dbReference>
<evidence type="ECO:0000259" key="5">
    <source>
        <dbReference type="PROSITE" id="PS51192"/>
    </source>
</evidence>
<evidence type="ECO:0000256" key="4">
    <source>
        <dbReference type="SAM" id="MobiDB-lite"/>
    </source>
</evidence>
<dbReference type="PANTHER" id="PTHR45626:SF52">
    <property type="entry name" value="SINGLE-STRANDED DNA-DEPENDENT ATPASE (EUROFUNG)"/>
    <property type="match status" value="1"/>
</dbReference>
<dbReference type="SMART" id="SM00487">
    <property type="entry name" value="DEXDc"/>
    <property type="match status" value="1"/>
</dbReference>
<evidence type="ECO:0000256" key="1">
    <source>
        <dbReference type="ARBA" id="ARBA00022741"/>
    </source>
</evidence>
<gene>
    <name evidence="7" type="ORF">S7711_00204</name>
</gene>
<dbReference type="GO" id="GO:0005634">
    <property type="term" value="C:nucleus"/>
    <property type="evidence" value="ECO:0007669"/>
    <property type="project" value="TreeGrafter"/>
</dbReference>
<keyword evidence="2" id="KW-0378">Hydrolase</keyword>
<feature type="compositionally biased region" description="Polar residues" evidence="4">
    <location>
        <begin position="34"/>
        <end position="56"/>
    </location>
</feature>
<dbReference type="InterPro" id="IPR038718">
    <property type="entry name" value="SNF2-like_sf"/>
</dbReference>
<dbReference type="InterPro" id="IPR050628">
    <property type="entry name" value="SNF2_RAD54_helicase_TF"/>
</dbReference>
<dbReference type="InterPro" id="IPR014001">
    <property type="entry name" value="Helicase_ATP-bd"/>
</dbReference>
<dbReference type="EMBL" id="KL648097">
    <property type="protein sequence ID" value="KEY72199.1"/>
    <property type="molecule type" value="Genomic_DNA"/>
</dbReference>
<evidence type="ECO:0000256" key="3">
    <source>
        <dbReference type="ARBA" id="ARBA00022840"/>
    </source>
</evidence>
<dbReference type="GO" id="GO:0005524">
    <property type="term" value="F:ATP binding"/>
    <property type="evidence" value="ECO:0007669"/>
    <property type="project" value="UniProtKB-KW"/>
</dbReference>
<keyword evidence="8" id="KW-1185">Reference proteome</keyword>
<dbReference type="SUPFAM" id="SSF52540">
    <property type="entry name" value="P-loop containing nucleoside triphosphate hydrolases"/>
    <property type="match status" value="2"/>
</dbReference>
<dbReference type="AlphaFoldDB" id="A0A084B3S0"/>
<dbReference type="OrthoDB" id="448448at2759"/>
<dbReference type="InterPro" id="IPR001650">
    <property type="entry name" value="Helicase_C-like"/>
</dbReference>
<name>A0A084B3S0_STACB</name>
<keyword evidence="1" id="KW-0547">Nucleotide-binding</keyword>
<dbReference type="InterPro" id="IPR027417">
    <property type="entry name" value="P-loop_NTPase"/>
</dbReference>
<keyword evidence="3" id="KW-0067">ATP-binding</keyword>
<evidence type="ECO:0000259" key="6">
    <source>
        <dbReference type="PROSITE" id="PS51194"/>
    </source>
</evidence>